<dbReference type="GO" id="GO:0031119">
    <property type="term" value="P:tRNA pseudouridine synthesis"/>
    <property type="evidence" value="ECO:0007669"/>
    <property type="project" value="TreeGrafter"/>
</dbReference>
<dbReference type="GO" id="GO:0003723">
    <property type="term" value="F:RNA binding"/>
    <property type="evidence" value="ECO:0007669"/>
    <property type="project" value="InterPro"/>
</dbReference>
<dbReference type="PANTHER" id="PTHR11142">
    <property type="entry name" value="PSEUDOURIDYLATE SYNTHASE"/>
    <property type="match status" value="1"/>
</dbReference>
<dbReference type="GO" id="GO:0009982">
    <property type="term" value="F:pseudouridine synthase activity"/>
    <property type="evidence" value="ECO:0007669"/>
    <property type="project" value="InterPro"/>
</dbReference>
<dbReference type="InterPro" id="IPR020097">
    <property type="entry name" value="PsdUridine_synth_TruA_a/b_dom"/>
</dbReference>
<dbReference type="EMBL" id="BARS01021484">
    <property type="protein sequence ID" value="GAG04155.1"/>
    <property type="molecule type" value="Genomic_DNA"/>
</dbReference>
<gene>
    <name evidence="4" type="ORF">S01H1_34504</name>
</gene>
<protein>
    <recommendedName>
        <fullName evidence="3">Pseudouridine synthase I TruA alpha/beta domain-containing protein</fullName>
    </recommendedName>
</protein>
<evidence type="ECO:0000256" key="1">
    <source>
        <dbReference type="ARBA" id="ARBA00022694"/>
    </source>
</evidence>
<dbReference type="InterPro" id="IPR020094">
    <property type="entry name" value="TruA/RsuA/RluB/E/F_N"/>
</dbReference>
<accession>X0UEX8</accession>
<name>X0UEX8_9ZZZZ</name>
<keyword evidence="2" id="KW-0413">Isomerase</keyword>
<comment type="caution">
    <text evidence="4">The sequence shown here is derived from an EMBL/GenBank/DDBJ whole genome shotgun (WGS) entry which is preliminary data.</text>
</comment>
<dbReference type="SUPFAM" id="SSF55120">
    <property type="entry name" value="Pseudouridine synthase"/>
    <property type="match status" value="1"/>
</dbReference>
<dbReference type="InterPro" id="IPR001406">
    <property type="entry name" value="PsdUridine_synth_TruA"/>
</dbReference>
<evidence type="ECO:0000256" key="2">
    <source>
        <dbReference type="ARBA" id="ARBA00023235"/>
    </source>
</evidence>
<dbReference type="FunFam" id="3.30.70.580:FF:000001">
    <property type="entry name" value="tRNA pseudouridine synthase A"/>
    <property type="match status" value="1"/>
</dbReference>
<feature type="non-terminal residue" evidence="4">
    <location>
        <position position="132"/>
    </location>
</feature>
<keyword evidence="1" id="KW-0819">tRNA processing</keyword>
<dbReference type="InterPro" id="IPR020103">
    <property type="entry name" value="PsdUridine_synth_cat_dom_sf"/>
</dbReference>
<dbReference type="Gene3D" id="3.30.70.580">
    <property type="entry name" value="Pseudouridine synthase I, catalytic domain, N-terminal subdomain"/>
    <property type="match status" value="1"/>
</dbReference>
<sequence length="132" mass="14499">MTARNIRLTISYDGSDYHGWQTQPGKKTIQGVLTEAIQNLIGDEVTVHGASRTDAGVSALGQVALIQIDSPIPVENLADAITDRLPPDIAVTEAVEVPLGFDLIGVVKSKLYRYTIFTGRHRPVLQIRHCWH</sequence>
<dbReference type="PANTHER" id="PTHR11142:SF0">
    <property type="entry name" value="TRNA PSEUDOURIDINE SYNTHASE-LIKE 1"/>
    <property type="match status" value="1"/>
</dbReference>
<feature type="domain" description="Pseudouridine synthase I TruA alpha/beta" evidence="3">
    <location>
        <begin position="11"/>
        <end position="99"/>
    </location>
</feature>
<dbReference type="AlphaFoldDB" id="X0UEX8"/>
<reference evidence="4" key="1">
    <citation type="journal article" date="2014" name="Front. Microbiol.">
        <title>High frequency of phylogenetically diverse reductive dehalogenase-homologous genes in deep subseafloor sedimentary metagenomes.</title>
        <authorList>
            <person name="Kawai M."/>
            <person name="Futagami T."/>
            <person name="Toyoda A."/>
            <person name="Takaki Y."/>
            <person name="Nishi S."/>
            <person name="Hori S."/>
            <person name="Arai W."/>
            <person name="Tsubouchi T."/>
            <person name="Morono Y."/>
            <person name="Uchiyama I."/>
            <person name="Ito T."/>
            <person name="Fujiyama A."/>
            <person name="Inagaki F."/>
            <person name="Takami H."/>
        </authorList>
    </citation>
    <scope>NUCLEOTIDE SEQUENCE</scope>
    <source>
        <strain evidence="4">Expedition CK06-06</strain>
    </source>
</reference>
<organism evidence="4">
    <name type="scientific">marine sediment metagenome</name>
    <dbReference type="NCBI Taxonomy" id="412755"/>
    <lineage>
        <taxon>unclassified sequences</taxon>
        <taxon>metagenomes</taxon>
        <taxon>ecological metagenomes</taxon>
    </lineage>
</organism>
<dbReference type="Pfam" id="PF01416">
    <property type="entry name" value="PseudoU_synth_1"/>
    <property type="match status" value="1"/>
</dbReference>
<evidence type="ECO:0000313" key="4">
    <source>
        <dbReference type="EMBL" id="GAG04155.1"/>
    </source>
</evidence>
<proteinExistence type="predicted"/>
<evidence type="ECO:0000259" key="3">
    <source>
        <dbReference type="Pfam" id="PF01416"/>
    </source>
</evidence>